<evidence type="ECO:0000313" key="6">
    <source>
        <dbReference type="Proteomes" id="UP000823046"/>
    </source>
</evidence>
<dbReference type="Gene3D" id="2.20.28.120">
    <property type="entry name" value="Ribosomal protein L33"/>
    <property type="match status" value="1"/>
</dbReference>
<dbReference type="NCBIfam" id="NF001860">
    <property type="entry name" value="PRK00595.1"/>
    <property type="match status" value="1"/>
</dbReference>
<protein>
    <submittedName>
        <fullName evidence="5">50S ribosomal protein L33</fullName>
    </submittedName>
</protein>
<dbReference type="InterPro" id="IPR038584">
    <property type="entry name" value="Ribosomal_bL33_sf"/>
</dbReference>
<dbReference type="Pfam" id="PF00471">
    <property type="entry name" value="Ribosomal_L33"/>
    <property type="match status" value="1"/>
</dbReference>
<dbReference type="GO" id="GO:0005840">
    <property type="term" value="C:ribosome"/>
    <property type="evidence" value="ECO:0007669"/>
    <property type="project" value="UniProtKB-KW"/>
</dbReference>
<keyword evidence="3" id="KW-0687">Ribonucleoprotein</keyword>
<dbReference type="InterPro" id="IPR011332">
    <property type="entry name" value="Ribosomal_zn-bd"/>
</dbReference>
<evidence type="ECO:0000256" key="2">
    <source>
        <dbReference type="ARBA" id="ARBA00022980"/>
    </source>
</evidence>
<evidence type="ECO:0000313" key="5">
    <source>
        <dbReference type="EMBL" id="KAF8822503.1"/>
    </source>
</evidence>
<gene>
    <name evidence="5" type="ORF">IE077_004550</name>
</gene>
<dbReference type="NCBIfam" id="TIGR01023">
    <property type="entry name" value="rpmG_bact"/>
    <property type="match status" value="1"/>
</dbReference>
<dbReference type="Proteomes" id="UP000823046">
    <property type="component" value="Unassembled WGS sequence"/>
</dbReference>
<dbReference type="EMBL" id="JADAQX010000047">
    <property type="protein sequence ID" value="KAF8822503.1"/>
    <property type="molecule type" value="Genomic_DNA"/>
</dbReference>
<evidence type="ECO:0000256" key="4">
    <source>
        <dbReference type="SAM" id="Phobius"/>
    </source>
</evidence>
<keyword evidence="4" id="KW-0812">Transmembrane</keyword>
<keyword evidence="4" id="KW-1133">Transmembrane helix</keyword>
<keyword evidence="4" id="KW-0472">Membrane</keyword>
<accession>A0ABQ7JEQ7</accession>
<comment type="caution">
    <text evidence="5">The sequence shown here is derived from an EMBL/GenBank/DDBJ whole genome shotgun (WGS) entry which is preliminary data.</text>
</comment>
<organism evidence="5 6">
    <name type="scientific">Cardiosporidium cionae</name>
    <dbReference type="NCBI Taxonomy" id="476202"/>
    <lineage>
        <taxon>Eukaryota</taxon>
        <taxon>Sar</taxon>
        <taxon>Alveolata</taxon>
        <taxon>Apicomplexa</taxon>
        <taxon>Aconoidasida</taxon>
        <taxon>Nephromycida</taxon>
        <taxon>Cardiosporidium</taxon>
    </lineage>
</organism>
<reference evidence="5 6" key="1">
    <citation type="journal article" date="2020" name="bioRxiv">
        <title>Metabolic contributions of an alphaproteobacterial endosymbiont in the apicomplexan Cardiosporidium cionae.</title>
        <authorList>
            <person name="Hunter E.S."/>
            <person name="Paight C.J."/>
            <person name="Lane C.E."/>
        </authorList>
    </citation>
    <scope>NUCLEOTIDE SEQUENCE [LARGE SCALE GENOMIC DNA]</scope>
    <source>
        <strain evidence="5">ESH_2018</strain>
    </source>
</reference>
<dbReference type="InterPro" id="IPR001705">
    <property type="entry name" value="Ribosomal_bL33"/>
</dbReference>
<evidence type="ECO:0000256" key="1">
    <source>
        <dbReference type="ARBA" id="ARBA00007596"/>
    </source>
</evidence>
<keyword evidence="6" id="KW-1185">Reference proteome</keyword>
<feature type="transmembrane region" description="Helical" evidence="4">
    <location>
        <begin position="6"/>
        <end position="23"/>
    </location>
</feature>
<dbReference type="HAMAP" id="MF_00294">
    <property type="entry name" value="Ribosomal_bL33"/>
    <property type="match status" value="1"/>
</dbReference>
<sequence>MGTSHLWRIYLLSALLIFFEFALEIRASNTMNEANLPAKNIYFKRMFQASLVAEKPSTHPGTTLCPMMFCLQGSAMNTFFCNFFTYNHGSSSGSQELFAKKKGPRKIITLECTEARAVNKQPSRYTTTKNKRTKAEPLQLMKFNPFLNKRTLHREIK</sequence>
<dbReference type="SUPFAM" id="SSF57829">
    <property type="entry name" value="Zn-binding ribosomal proteins"/>
    <property type="match status" value="1"/>
</dbReference>
<evidence type="ECO:0000256" key="3">
    <source>
        <dbReference type="ARBA" id="ARBA00023274"/>
    </source>
</evidence>
<comment type="similarity">
    <text evidence="1">Belongs to the bacterial ribosomal protein bL33 family.</text>
</comment>
<name>A0ABQ7JEQ7_9APIC</name>
<dbReference type="PANTHER" id="PTHR43168">
    <property type="entry name" value="50S RIBOSOMAL PROTEIN L33, CHLOROPLASTIC"/>
    <property type="match status" value="1"/>
</dbReference>
<keyword evidence="2 5" id="KW-0689">Ribosomal protein</keyword>
<proteinExistence type="inferred from homology"/>
<dbReference type="PANTHER" id="PTHR43168:SF2">
    <property type="entry name" value="LARGE RIBOSOMAL SUBUNIT PROTEIN BL33C"/>
    <property type="match status" value="1"/>
</dbReference>
<dbReference type="NCBIfam" id="NF001764">
    <property type="entry name" value="PRK00504.1"/>
    <property type="match status" value="1"/>
</dbReference>